<dbReference type="InterPro" id="IPR001611">
    <property type="entry name" value="Leu-rich_rpt"/>
</dbReference>
<evidence type="ECO:0000256" key="4">
    <source>
        <dbReference type="ARBA" id="ARBA00022989"/>
    </source>
</evidence>
<evidence type="ECO:0000313" key="9">
    <source>
        <dbReference type="EMBL" id="KAK9911012.1"/>
    </source>
</evidence>
<keyword evidence="7" id="KW-0325">Glycoprotein</keyword>
<keyword evidence="5" id="KW-0472">Membrane</keyword>
<dbReference type="GO" id="GO:0016020">
    <property type="term" value="C:membrane"/>
    <property type="evidence" value="ECO:0007669"/>
    <property type="project" value="UniProtKB-SubCell"/>
</dbReference>
<organism evidence="9 10">
    <name type="scientific">Rubus argutus</name>
    <name type="common">Southern blackberry</name>
    <dbReference type="NCBI Taxonomy" id="59490"/>
    <lineage>
        <taxon>Eukaryota</taxon>
        <taxon>Viridiplantae</taxon>
        <taxon>Streptophyta</taxon>
        <taxon>Embryophyta</taxon>
        <taxon>Tracheophyta</taxon>
        <taxon>Spermatophyta</taxon>
        <taxon>Magnoliopsida</taxon>
        <taxon>eudicotyledons</taxon>
        <taxon>Gunneridae</taxon>
        <taxon>Pentapetalae</taxon>
        <taxon>rosids</taxon>
        <taxon>fabids</taxon>
        <taxon>Rosales</taxon>
        <taxon>Rosaceae</taxon>
        <taxon>Rosoideae</taxon>
        <taxon>Rosoideae incertae sedis</taxon>
        <taxon>Rubus</taxon>
    </lineage>
</organism>
<feature type="chain" id="PRO_5043968451" evidence="8">
    <location>
        <begin position="21"/>
        <end position="115"/>
    </location>
</feature>
<dbReference type="PANTHER" id="PTHR48061:SF12">
    <property type="entry name" value="DISEASE RESISTANCE LIKE PROTEIN"/>
    <property type="match status" value="1"/>
</dbReference>
<dbReference type="PANTHER" id="PTHR48061">
    <property type="entry name" value="LEUCINE-RICH REPEAT RECEPTOR PROTEIN KINASE EMS1-LIKE-RELATED"/>
    <property type="match status" value="1"/>
</dbReference>
<evidence type="ECO:0000256" key="7">
    <source>
        <dbReference type="ARBA" id="ARBA00023180"/>
    </source>
</evidence>
<evidence type="ECO:0000256" key="3">
    <source>
        <dbReference type="ARBA" id="ARBA00022729"/>
    </source>
</evidence>
<dbReference type="Gene3D" id="3.80.10.10">
    <property type="entry name" value="Ribonuclease Inhibitor"/>
    <property type="match status" value="1"/>
</dbReference>
<gene>
    <name evidence="9" type="ORF">M0R45_034941</name>
</gene>
<evidence type="ECO:0000256" key="6">
    <source>
        <dbReference type="ARBA" id="ARBA00023170"/>
    </source>
</evidence>
<evidence type="ECO:0000256" key="5">
    <source>
        <dbReference type="ARBA" id="ARBA00023136"/>
    </source>
</evidence>
<keyword evidence="3 8" id="KW-0732">Signal</keyword>
<proteinExistence type="predicted"/>
<keyword evidence="4" id="KW-1133">Transmembrane helix</keyword>
<evidence type="ECO:0000256" key="1">
    <source>
        <dbReference type="ARBA" id="ARBA00004479"/>
    </source>
</evidence>
<accession>A0AAW1VSI0</accession>
<evidence type="ECO:0000256" key="8">
    <source>
        <dbReference type="SAM" id="SignalP"/>
    </source>
</evidence>
<dbReference type="Pfam" id="PF00560">
    <property type="entry name" value="LRR_1"/>
    <property type="match status" value="2"/>
</dbReference>
<dbReference type="InterPro" id="IPR046956">
    <property type="entry name" value="RLP23-like"/>
</dbReference>
<protein>
    <submittedName>
        <fullName evidence="9">Uncharacterized protein</fullName>
    </submittedName>
</protein>
<keyword evidence="10" id="KW-1185">Reference proteome</keyword>
<dbReference type="SUPFAM" id="SSF52058">
    <property type="entry name" value="L domain-like"/>
    <property type="match status" value="1"/>
</dbReference>
<sequence>MGFSSLALTFVSILFRLAHLQSLNLAYNYFNSSQVPTSIRNFSRLRYLNLSHSSFSGEFPFEYIFSGEFPFEYIFSGNGATSIIHNWKFHWKEMYYSMASTDQTIEKDEKGPDIE</sequence>
<keyword evidence="6" id="KW-0675">Receptor</keyword>
<feature type="signal peptide" evidence="8">
    <location>
        <begin position="1"/>
        <end position="20"/>
    </location>
</feature>
<dbReference type="AlphaFoldDB" id="A0AAW1VSI0"/>
<comment type="subcellular location">
    <subcellularLocation>
        <location evidence="1">Membrane</location>
        <topology evidence="1">Single-pass type I membrane protein</topology>
    </subcellularLocation>
</comment>
<name>A0AAW1VSI0_RUBAR</name>
<dbReference type="EMBL" id="JBEDUW010000007">
    <property type="protein sequence ID" value="KAK9911012.1"/>
    <property type="molecule type" value="Genomic_DNA"/>
</dbReference>
<reference evidence="9 10" key="1">
    <citation type="journal article" date="2023" name="G3 (Bethesda)">
        <title>A chromosome-length genome assembly and annotation of blackberry (Rubus argutus, cv. 'Hillquist').</title>
        <authorList>
            <person name="Bruna T."/>
            <person name="Aryal R."/>
            <person name="Dudchenko O."/>
            <person name="Sargent D.J."/>
            <person name="Mead D."/>
            <person name="Buti M."/>
            <person name="Cavallini A."/>
            <person name="Hytonen T."/>
            <person name="Andres J."/>
            <person name="Pham M."/>
            <person name="Weisz D."/>
            <person name="Mascagni F."/>
            <person name="Usai G."/>
            <person name="Natali L."/>
            <person name="Bassil N."/>
            <person name="Fernandez G.E."/>
            <person name="Lomsadze A."/>
            <person name="Armour M."/>
            <person name="Olukolu B."/>
            <person name="Poorten T."/>
            <person name="Britton C."/>
            <person name="Davik J."/>
            <person name="Ashrafi H."/>
            <person name="Aiden E.L."/>
            <person name="Borodovsky M."/>
            <person name="Worthington M."/>
        </authorList>
    </citation>
    <scope>NUCLEOTIDE SEQUENCE [LARGE SCALE GENOMIC DNA]</scope>
    <source>
        <strain evidence="9">PI 553951</strain>
    </source>
</reference>
<dbReference type="Proteomes" id="UP001457282">
    <property type="component" value="Unassembled WGS sequence"/>
</dbReference>
<keyword evidence="2" id="KW-0812">Transmembrane</keyword>
<comment type="caution">
    <text evidence="9">The sequence shown here is derived from an EMBL/GenBank/DDBJ whole genome shotgun (WGS) entry which is preliminary data.</text>
</comment>
<dbReference type="InterPro" id="IPR032675">
    <property type="entry name" value="LRR_dom_sf"/>
</dbReference>
<evidence type="ECO:0000256" key="2">
    <source>
        <dbReference type="ARBA" id="ARBA00022692"/>
    </source>
</evidence>
<evidence type="ECO:0000313" key="10">
    <source>
        <dbReference type="Proteomes" id="UP001457282"/>
    </source>
</evidence>